<dbReference type="RefSeq" id="YP_004782442.1">
    <property type="nucleotide sequence ID" value="NC_015938.1"/>
</dbReference>
<proteinExistence type="predicted"/>
<evidence type="ECO:0000313" key="2">
    <source>
        <dbReference type="Proteomes" id="UP000001639"/>
    </source>
</evidence>
<name>G0X500_9CAUD</name>
<organism evidence="1 2">
    <name type="scientific">Salmonella phage 7-11</name>
    <dbReference type="NCBI Taxonomy" id="1054968"/>
    <lineage>
        <taxon>Viruses</taxon>
        <taxon>Duplodnaviria</taxon>
        <taxon>Heunggongvirae</taxon>
        <taxon>Uroviricota</taxon>
        <taxon>Caudoviricetes</taxon>
        <taxon>Grimontviridae</taxon>
        <taxon>Moazamivirus</taxon>
        <taxon>Moazamivirus 711</taxon>
    </lineage>
</organism>
<accession>G0X500</accession>
<dbReference type="GeneID" id="11117534"/>
<dbReference type="KEGG" id="vg:11117534"/>
<sequence>MAIYRNRNISKANMANVIDLKIGKEVTKENPKNEYRFEIHTYFGDADAYETVNIKIKSKEQAVEFADFLKNQMAVAYPHGRGGGDEYLYKNSKDVPDWNKWFGYDEETNEYGVFGDYWPCNWDYWGEASYDYTHITYYDEDGREYSVEEVSE</sequence>
<dbReference type="Proteomes" id="UP000001639">
    <property type="component" value="Segment"/>
</dbReference>
<protein>
    <submittedName>
        <fullName evidence="1">Uncharacterized protein</fullName>
    </submittedName>
</protein>
<dbReference type="EMBL" id="HM997019">
    <property type="protein sequence ID" value="AEK81982.1"/>
    <property type="molecule type" value="Genomic_DNA"/>
</dbReference>
<evidence type="ECO:0000313" key="1">
    <source>
        <dbReference type="EMBL" id="AEK81982.1"/>
    </source>
</evidence>
<reference evidence="1 2" key="1">
    <citation type="journal article" date="2011" name="Arch. Virol.">
        <title>The genome sequence of enterobacterial phage 7-11, which possesses an unusually elongated head.</title>
        <authorList>
            <person name="Kropinski A.M."/>
            <person name="Lingohr E.J."/>
            <person name="Ackermann H.W."/>
        </authorList>
    </citation>
    <scope>NUCLEOTIDE SEQUENCE [LARGE SCALE GENOMIC DNA]</scope>
</reference>
<keyword evidence="2" id="KW-1185">Reference proteome</keyword>